<accession>A0A9X8UMM0</accession>
<dbReference type="AlphaFoldDB" id="A0A9X8UMM0"/>
<proteinExistence type="predicted"/>
<comment type="caution">
    <text evidence="3">The sequence shown here is derived from an EMBL/GenBank/DDBJ whole genome shotgun (WGS) entry which is preliminary data.</text>
</comment>
<keyword evidence="2" id="KW-0812">Transmembrane</keyword>
<dbReference type="Proteomes" id="UP000294682">
    <property type="component" value="Unassembled WGS sequence"/>
</dbReference>
<gene>
    <name evidence="3" type="ORF">EDD78_101443</name>
</gene>
<dbReference type="EMBL" id="SLUK01000001">
    <property type="protein sequence ID" value="TCL45460.1"/>
    <property type="molecule type" value="Genomic_DNA"/>
</dbReference>
<feature type="transmembrane region" description="Helical" evidence="2">
    <location>
        <begin position="122"/>
        <end position="140"/>
    </location>
</feature>
<feature type="transmembrane region" description="Helical" evidence="2">
    <location>
        <begin position="12"/>
        <end position="29"/>
    </location>
</feature>
<feature type="transmembrane region" description="Helical" evidence="2">
    <location>
        <begin position="41"/>
        <end position="64"/>
    </location>
</feature>
<evidence type="ECO:0000256" key="2">
    <source>
        <dbReference type="SAM" id="Phobius"/>
    </source>
</evidence>
<dbReference type="Pfam" id="PF09578">
    <property type="entry name" value="Spore_YabQ"/>
    <property type="match status" value="1"/>
</dbReference>
<keyword evidence="2" id="KW-1133">Transmembrane helix</keyword>
<evidence type="ECO:0000256" key="1">
    <source>
        <dbReference type="SAM" id="MobiDB-lite"/>
    </source>
</evidence>
<reference evidence="3 4" key="1">
    <citation type="submission" date="2019-03" db="EMBL/GenBank/DDBJ databases">
        <title>Genomic Encyclopedia of Type Strains, Phase IV (KMG-IV): sequencing the most valuable type-strain genomes for metagenomic binning, comparative biology and taxonomic classification.</title>
        <authorList>
            <person name="Goeker M."/>
        </authorList>
    </citation>
    <scope>NUCLEOTIDE SEQUENCE [LARGE SCALE GENOMIC DNA]</scope>
    <source>
        <strain evidence="3 4">DSM 100433</strain>
    </source>
</reference>
<protein>
    <submittedName>
        <fullName evidence="3">Spore cortex biosynthesis protein YabQ</fullName>
    </submittedName>
</protein>
<dbReference type="NCBIfam" id="TIGR02893">
    <property type="entry name" value="spore_yabQ"/>
    <property type="match status" value="1"/>
</dbReference>
<dbReference type="RefSeq" id="WP_079698105.1">
    <property type="nucleotide sequence ID" value="NZ_JADNAH010000017.1"/>
</dbReference>
<keyword evidence="4" id="KW-1185">Reference proteome</keyword>
<dbReference type="OrthoDB" id="1858990at2"/>
<organism evidence="3 4">
    <name type="scientific">Harryflintia acetispora</name>
    <dbReference type="NCBI Taxonomy" id="1849041"/>
    <lineage>
        <taxon>Bacteria</taxon>
        <taxon>Bacillati</taxon>
        <taxon>Bacillota</taxon>
        <taxon>Clostridia</taxon>
        <taxon>Eubacteriales</taxon>
        <taxon>Oscillospiraceae</taxon>
        <taxon>Harryflintia</taxon>
    </lineage>
</organism>
<name>A0A9X8UMM0_9FIRM</name>
<evidence type="ECO:0000313" key="3">
    <source>
        <dbReference type="EMBL" id="TCL45460.1"/>
    </source>
</evidence>
<dbReference type="InterPro" id="IPR019074">
    <property type="entry name" value="YabQ"/>
</dbReference>
<keyword evidence="2" id="KW-0472">Membrane</keyword>
<evidence type="ECO:0000313" key="4">
    <source>
        <dbReference type="Proteomes" id="UP000294682"/>
    </source>
</evidence>
<feature type="region of interest" description="Disordered" evidence="1">
    <location>
        <begin position="170"/>
        <end position="192"/>
    </location>
</feature>
<sequence length="192" mass="22115">MEVNIAQQTLLFFWSILLGAGLMLLYDLFRILRIAVYNPAPLVMAEDILFWGVCAVVTFLFMIAENHGEIRYFILLGELLGALLCYYTLSRVLMACSKAIISLIRRIARVIYRLLLRPVYRVIHWVARLFIRIVGFFGALSKKTCHKANYALKRRRVMLYNLVISERDKRRGKKGAKRHEGKEEQGAGAPHA</sequence>